<feature type="region of interest" description="Disordered" evidence="1">
    <location>
        <begin position="210"/>
        <end position="292"/>
    </location>
</feature>
<gene>
    <name evidence="4" type="ORF">BSTOLATCC_MIC52190</name>
</gene>
<feature type="signal peptide" evidence="3">
    <location>
        <begin position="1"/>
        <end position="17"/>
    </location>
</feature>
<evidence type="ECO:0000313" key="5">
    <source>
        <dbReference type="Proteomes" id="UP001162131"/>
    </source>
</evidence>
<reference evidence="4" key="1">
    <citation type="submission" date="2021-09" db="EMBL/GenBank/DDBJ databases">
        <authorList>
            <consortium name="AG Swart"/>
            <person name="Singh M."/>
            <person name="Singh A."/>
            <person name="Seah K."/>
            <person name="Emmerich C."/>
        </authorList>
    </citation>
    <scope>NUCLEOTIDE SEQUENCE</scope>
    <source>
        <strain evidence="4">ATCC30299</strain>
    </source>
</reference>
<keyword evidence="2" id="KW-1133">Transmembrane helix</keyword>
<keyword evidence="2" id="KW-0812">Transmembrane</keyword>
<keyword evidence="3" id="KW-0732">Signal</keyword>
<feature type="chain" id="PRO_5043549586" evidence="3">
    <location>
        <begin position="18"/>
        <end position="516"/>
    </location>
</feature>
<evidence type="ECO:0000256" key="3">
    <source>
        <dbReference type="SAM" id="SignalP"/>
    </source>
</evidence>
<keyword evidence="5" id="KW-1185">Reference proteome</keyword>
<evidence type="ECO:0000256" key="2">
    <source>
        <dbReference type="SAM" id="Phobius"/>
    </source>
</evidence>
<dbReference type="EMBL" id="CAJZBQ010000052">
    <property type="protein sequence ID" value="CAG9330776.1"/>
    <property type="molecule type" value="Genomic_DNA"/>
</dbReference>
<name>A0AAU9JZ56_9CILI</name>
<comment type="caution">
    <text evidence="4">The sequence shown here is derived from an EMBL/GenBank/DDBJ whole genome shotgun (WGS) entry which is preliminary data.</text>
</comment>
<protein>
    <submittedName>
        <fullName evidence="4">Uncharacterized protein</fullName>
    </submittedName>
</protein>
<feature type="compositionally biased region" description="Polar residues" evidence="1">
    <location>
        <begin position="229"/>
        <end position="238"/>
    </location>
</feature>
<organism evidence="4 5">
    <name type="scientific">Blepharisma stoltei</name>
    <dbReference type="NCBI Taxonomy" id="1481888"/>
    <lineage>
        <taxon>Eukaryota</taxon>
        <taxon>Sar</taxon>
        <taxon>Alveolata</taxon>
        <taxon>Ciliophora</taxon>
        <taxon>Postciliodesmatophora</taxon>
        <taxon>Heterotrichea</taxon>
        <taxon>Heterotrichida</taxon>
        <taxon>Blepharismidae</taxon>
        <taxon>Blepharisma</taxon>
    </lineage>
</organism>
<feature type="compositionally biased region" description="Low complexity" evidence="1">
    <location>
        <begin position="210"/>
        <end position="222"/>
    </location>
</feature>
<feature type="transmembrane region" description="Helical" evidence="2">
    <location>
        <begin position="494"/>
        <end position="515"/>
    </location>
</feature>
<proteinExistence type="predicted"/>
<evidence type="ECO:0000313" key="4">
    <source>
        <dbReference type="EMBL" id="CAG9330776.1"/>
    </source>
</evidence>
<dbReference type="Proteomes" id="UP001162131">
    <property type="component" value="Unassembled WGS sequence"/>
</dbReference>
<dbReference type="AlphaFoldDB" id="A0AAU9JZ56"/>
<evidence type="ECO:0000256" key="1">
    <source>
        <dbReference type="SAM" id="MobiDB-lite"/>
    </source>
</evidence>
<accession>A0AAU9JZ56</accession>
<feature type="compositionally biased region" description="Low complexity" evidence="1">
    <location>
        <begin position="239"/>
        <end position="292"/>
    </location>
</feature>
<sequence length="516" mass="55458">MGINAIVILSVLSIAFSLEWQRCKTVYCGVKNSTDRCVSVSVQRKSVEINVCAAGYECASLSQFSNTTGNWANVRCNRALLGNSSETHTPNLTIPNNSVPTGQRCENDTQCISNNCSQNICQGLSQGANCSVDDECEPDFFCGVEAIINQTNTTTTTNTSSSNSSSGNASNVTSSNGTNVTVTGNNTNVTINTNSTGTNITIINSTNVTVNTNNTSLPSNSSLRGRRLQVTTPPNITIVNSTNVTVTNSSTNSSSNTSSTNTSTTTTSNTSTTTTSNTSSSNTTNATSNTTNQSTQNVTYIQKCMAASRENESCSRDQQCMAGLGCNLGNCTKYFSLPLGANVSKAEFCWSNFMRNGTCSGIEIYVNRTRSLYPFSCNISSNCSYHHYNSSDVFASERCQCDGIHNETGFCPIIGSVIGFWDIVYPKLQYSRSNCSGQAAHSTNFTVLRDCGSISDDAFSYYEAMEQEAKYWTLYQSGAINGCSRELGLFDPTMGLNSFNSSGYIVAISLLFLLFF</sequence>
<keyword evidence="2" id="KW-0472">Membrane</keyword>
<feature type="region of interest" description="Disordered" evidence="1">
    <location>
        <begin position="154"/>
        <end position="182"/>
    </location>
</feature>